<dbReference type="InterPro" id="IPR001547">
    <property type="entry name" value="Glyco_hydro_5"/>
</dbReference>
<dbReference type="EMBL" id="MBDO02000244">
    <property type="protein sequence ID" value="RLN58864.1"/>
    <property type="molecule type" value="Genomic_DNA"/>
</dbReference>
<dbReference type="OrthoDB" id="417697at2759"/>
<dbReference type="PANTHER" id="PTHR31297">
    <property type="entry name" value="GLUCAN ENDO-1,6-BETA-GLUCOSIDASE B"/>
    <property type="match status" value="1"/>
</dbReference>
<dbReference type="AlphaFoldDB" id="A0A3F2RK83"/>
<feature type="transmembrane region" description="Helical" evidence="6">
    <location>
        <begin position="719"/>
        <end position="743"/>
    </location>
</feature>
<evidence type="ECO:0000313" key="9">
    <source>
        <dbReference type="EMBL" id="RLN44751.1"/>
    </source>
</evidence>
<dbReference type="PANTHER" id="PTHR31297:SF38">
    <property type="entry name" value="X8 DOMAIN-CONTAINING PROTEIN"/>
    <property type="match status" value="1"/>
</dbReference>
<gene>
    <name evidence="9" type="ORF">BBJ29_008688</name>
    <name evidence="10" type="ORF">BBP00_00006783</name>
</gene>
<dbReference type="Gene3D" id="3.20.20.80">
    <property type="entry name" value="Glycosidases"/>
    <property type="match status" value="1"/>
</dbReference>
<feature type="signal peptide" evidence="7">
    <location>
        <begin position="1"/>
        <end position="27"/>
    </location>
</feature>
<keyword evidence="2 7" id="KW-0732">Signal</keyword>
<accession>A0A3F2RK83</accession>
<feature type="compositionally biased region" description="Acidic residues" evidence="5">
    <location>
        <begin position="68"/>
        <end position="79"/>
    </location>
</feature>
<comment type="caution">
    <text evidence="10">The sequence shown here is derived from an EMBL/GenBank/DDBJ whole genome shotgun (WGS) entry which is preliminary data.</text>
</comment>
<evidence type="ECO:0000256" key="3">
    <source>
        <dbReference type="ARBA" id="ARBA00022801"/>
    </source>
</evidence>
<dbReference type="Pfam" id="PF07983">
    <property type="entry name" value="X8"/>
    <property type="match status" value="1"/>
</dbReference>
<sequence length="771" mass="85957">MLGGSRLKTAAALCALLAVALQGQVSSEESLVSVDAAVEPVELLVMDEEDSQDAPPADPTPAPPATEEPTEEPTEESTEAPEASTEESGPNDTPESPDYEWYWNHGEASMFSQDSGVFKDFKPNDTDQTCSLDTHATPFNKQVRGVNIGGWLVLEPWITPTLFYQFLNTQQKFGDKAPEKTAMDLYTFCTALDKVEANRQLRIHYKNWFTEKDLQELHDAGINSLRVPVGDWMFNPYEPYAGCTDGAVEALDKMADLAHDYGMDILLDIHGLIGSQNGFDNSGRSTSVKWTSIASTQPVGTTTFEHWPIRQAGWAGTFDVETHNYTNINYKHLNHSIVAVEAIINRYKGHKTIIGLEPVNEPWELTPIKVLKEYYWKSYKRVKALNPTWKFVIHDSFRFGLTFWADFLKGCPDIALDTHIYQAWNPPGTIADFFSNACQQKYVISDMENAMMPVIVGEWSIGTDNCAMWLNGFNDNLPGFPKVTCSVVDCPVNSTYLGEGFPGTPLDSTKPIQGPYGTGMSGPSFGKCPVTSNSSFNQLDDKELTRSLTLKKLNGFALGHGWYFWNFKTEFATKWSFLHLAREGMFPKNVSDYHESDGVEAACRKEDRGDFVCRAKRGVHQYELKNGLAFACNFPEIDCKDIKTRFLTLEEQCDWAFNEYWHLNREKGATCDFGGAGHLLNVPGSAPTKLPTVASSPMPLTKKSKTAEAGHLLVSVAKWGFATILGFIVLAIAAVAAVIFAVVRWRRNRMRRQYSPIADRVCSERALGCLK</sequence>
<keyword evidence="6" id="KW-1133">Transmembrane helix</keyword>
<protein>
    <recommendedName>
        <fullName evidence="8">X8 domain-containing protein</fullName>
    </recommendedName>
</protein>
<evidence type="ECO:0000256" key="7">
    <source>
        <dbReference type="SAM" id="SignalP"/>
    </source>
</evidence>
<dbReference type="InterPro" id="IPR012946">
    <property type="entry name" value="X8"/>
</dbReference>
<proteinExistence type="inferred from homology"/>
<evidence type="ECO:0000313" key="11">
    <source>
        <dbReference type="Proteomes" id="UP000277300"/>
    </source>
</evidence>
<keyword evidence="6" id="KW-0812">Transmembrane</keyword>
<reference evidence="11 12" key="1">
    <citation type="submission" date="2018-07" db="EMBL/GenBank/DDBJ databases">
        <title>Genome sequencing of oomycete isolates from Chile give support for New Zealand origin for Phytophthora kernoviae and make available the first Nothophytophthora sp. genome.</title>
        <authorList>
            <person name="Studholme D.J."/>
            <person name="Sanfuentes E."/>
            <person name="Panda P."/>
            <person name="Hill R."/>
            <person name="Sambles C."/>
            <person name="Grant M."/>
            <person name="Williams N.M."/>
            <person name="Mcdougal R.L."/>
        </authorList>
    </citation>
    <scope>NUCLEOTIDE SEQUENCE [LARGE SCALE GENOMIC DNA]</scope>
    <source>
        <strain evidence="10">Chile6</strain>
        <strain evidence="9">Chile7</strain>
    </source>
</reference>
<evidence type="ECO:0000256" key="1">
    <source>
        <dbReference type="ARBA" id="ARBA00005641"/>
    </source>
</evidence>
<dbReference type="EMBL" id="MBAD02002766">
    <property type="protein sequence ID" value="RLN44751.1"/>
    <property type="molecule type" value="Genomic_DNA"/>
</dbReference>
<name>A0A3F2RK83_9STRA</name>
<evidence type="ECO:0000256" key="6">
    <source>
        <dbReference type="SAM" id="Phobius"/>
    </source>
</evidence>
<dbReference type="InterPro" id="IPR050386">
    <property type="entry name" value="Glycosyl_hydrolase_5"/>
</dbReference>
<feature type="domain" description="X8" evidence="8">
    <location>
        <begin position="611"/>
        <end position="690"/>
    </location>
</feature>
<dbReference type="Proteomes" id="UP000277300">
    <property type="component" value="Unassembled WGS sequence"/>
</dbReference>
<dbReference type="GO" id="GO:0008422">
    <property type="term" value="F:beta-glucosidase activity"/>
    <property type="evidence" value="ECO:0007669"/>
    <property type="project" value="TreeGrafter"/>
</dbReference>
<dbReference type="InterPro" id="IPR017853">
    <property type="entry name" value="GH"/>
</dbReference>
<dbReference type="GO" id="GO:0009251">
    <property type="term" value="P:glucan catabolic process"/>
    <property type="evidence" value="ECO:0007669"/>
    <property type="project" value="TreeGrafter"/>
</dbReference>
<comment type="similarity">
    <text evidence="1">Belongs to the glycosyl hydrolase 5 (cellulase A) family.</text>
</comment>
<feature type="chain" id="PRO_5033377383" description="X8 domain-containing protein" evidence="7">
    <location>
        <begin position="28"/>
        <end position="771"/>
    </location>
</feature>
<feature type="region of interest" description="Disordered" evidence="5">
    <location>
        <begin position="48"/>
        <end position="101"/>
    </location>
</feature>
<keyword evidence="4" id="KW-0326">Glycosidase</keyword>
<evidence type="ECO:0000313" key="12">
    <source>
        <dbReference type="Proteomes" id="UP000284657"/>
    </source>
</evidence>
<evidence type="ECO:0000256" key="5">
    <source>
        <dbReference type="SAM" id="MobiDB-lite"/>
    </source>
</evidence>
<dbReference type="SMART" id="SM00768">
    <property type="entry name" value="X8"/>
    <property type="match status" value="1"/>
</dbReference>
<evidence type="ECO:0000259" key="8">
    <source>
        <dbReference type="SMART" id="SM00768"/>
    </source>
</evidence>
<organism evidence="10 11">
    <name type="scientific">Phytophthora kernoviae</name>
    <dbReference type="NCBI Taxonomy" id="325452"/>
    <lineage>
        <taxon>Eukaryota</taxon>
        <taxon>Sar</taxon>
        <taxon>Stramenopiles</taxon>
        <taxon>Oomycota</taxon>
        <taxon>Peronosporomycetes</taxon>
        <taxon>Peronosporales</taxon>
        <taxon>Peronosporaceae</taxon>
        <taxon>Phytophthora</taxon>
    </lineage>
</organism>
<keyword evidence="3" id="KW-0378">Hydrolase</keyword>
<dbReference type="Pfam" id="PF00150">
    <property type="entry name" value="Cellulase"/>
    <property type="match status" value="1"/>
</dbReference>
<evidence type="ECO:0000256" key="2">
    <source>
        <dbReference type="ARBA" id="ARBA00022729"/>
    </source>
</evidence>
<dbReference type="SUPFAM" id="SSF51445">
    <property type="entry name" value="(Trans)glycosidases"/>
    <property type="match status" value="1"/>
</dbReference>
<dbReference type="GO" id="GO:0005576">
    <property type="term" value="C:extracellular region"/>
    <property type="evidence" value="ECO:0007669"/>
    <property type="project" value="TreeGrafter"/>
</dbReference>
<feature type="compositionally biased region" description="Pro residues" evidence="5">
    <location>
        <begin position="56"/>
        <end position="66"/>
    </location>
</feature>
<dbReference type="Proteomes" id="UP000284657">
    <property type="component" value="Unassembled WGS sequence"/>
</dbReference>
<evidence type="ECO:0000313" key="10">
    <source>
        <dbReference type="EMBL" id="RLN58864.1"/>
    </source>
</evidence>
<dbReference type="GO" id="GO:0009986">
    <property type="term" value="C:cell surface"/>
    <property type="evidence" value="ECO:0007669"/>
    <property type="project" value="TreeGrafter"/>
</dbReference>
<keyword evidence="6" id="KW-0472">Membrane</keyword>
<evidence type="ECO:0000256" key="4">
    <source>
        <dbReference type="ARBA" id="ARBA00023295"/>
    </source>
</evidence>